<evidence type="ECO:0000313" key="3">
    <source>
        <dbReference type="Proteomes" id="UP000640725"/>
    </source>
</evidence>
<feature type="compositionally biased region" description="Low complexity" evidence="1">
    <location>
        <begin position="77"/>
        <end position="94"/>
    </location>
</feature>
<dbReference type="RefSeq" id="WP_193870394.1">
    <property type="nucleotide sequence ID" value="NZ_JADEWU010000042.1"/>
</dbReference>
<evidence type="ECO:0000313" key="2">
    <source>
        <dbReference type="EMBL" id="MBE9144899.1"/>
    </source>
</evidence>
<feature type="region of interest" description="Disordered" evidence="1">
    <location>
        <begin position="73"/>
        <end position="98"/>
    </location>
</feature>
<dbReference type="EMBL" id="JADEWU010000042">
    <property type="protein sequence ID" value="MBE9144899.1"/>
    <property type="molecule type" value="Genomic_DNA"/>
</dbReference>
<accession>A0ABR9UH68</accession>
<keyword evidence="3" id="KW-1185">Reference proteome</keyword>
<organism evidence="2 3">
    <name type="scientific">Planktothrix mougeotii LEGE 06226</name>
    <dbReference type="NCBI Taxonomy" id="1828728"/>
    <lineage>
        <taxon>Bacteria</taxon>
        <taxon>Bacillati</taxon>
        <taxon>Cyanobacteriota</taxon>
        <taxon>Cyanophyceae</taxon>
        <taxon>Oscillatoriophycideae</taxon>
        <taxon>Oscillatoriales</taxon>
        <taxon>Microcoleaceae</taxon>
        <taxon>Planktothrix</taxon>
    </lineage>
</organism>
<name>A0ABR9UH68_9CYAN</name>
<sequence length="157" mass="17363">MGKLLNAVVKYPAGKILDTKYGEKVNAVFDCGGEEIKIWADANTQKAELLKSLTKGEQRLILDDNGKYKLLEDEQTAKTNGNGNSNGNGKANSNYEPMSDDKKRAIATYIKDMTGLYGFCLEQAKALDLEKDLELPPEAIKDVATTLFITSQRHFNL</sequence>
<proteinExistence type="predicted"/>
<dbReference type="Proteomes" id="UP000640725">
    <property type="component" value="Unassembled WGS sequence"/>
</dbReference>
<comment type="caution">
    <text evidence="2">The sequence shown here is derived from an EMBL/GenBank/DDBJ whole genome shotgun (WGS) entry which is preliminary data.</text>
</comment>
<evidence type="ECO:0000256" key="1">
    <source>
        <dbReference type="SAM" id="MobiDB-lite"/>
    </source>
</evidence>
<reference evidence="2 3" key="1">
    <citation type="submission" date="2020-10" db="EMBL/GenBank/DDBJ databases">
        <authorList>
            <person name="Castelo-Branco R."/>
            <person name="Eusebio N."/>
            <person name="Adriana R."/>
            <person name="Vieira A."/>
            <person name="Brugerolle De Fraissinette N."/>
            <person name="Rezende De Castro R."/>
            <person name="Schneider M.P."/>
            <person name="Vasconcelos V."/>
            <person name="Leao P.N."/>
        </authorList>
    </citation>
    <scope>NUCLEOTIDE SEQUENCE [LARGE SCALE GENOMIC DNA]</scope>
    <source>
        <strain evidence="2 3">LEGE 06226</strain>
    </source>
</reference>
<gene>
    <name evidence="2" type="ORF">IQ236_16985</name>
</gene>
<protein>
    <submittedName>
        <fullName evidence="2">Uncharacterized protein</fullName>
    </submittedName>
</protein>